<dbReference type="InterPro" id="IPR015500">
    <property type="entry name" value="Peptidase_S8_subtilisin-rel"/>
</dbReference>
<feature type="domain" description="P/Homo B" evidence="15">
    <location>
        <begin position="537"/>
        <end position="675"/>
    </location>
</feature>
<evidence type="ECO:0000256" key="1">
    <source>
        <dbReference type="ARBA" id="ARBA00001913"/>
    </source>
</evidence>
<evidence type="ECO:0000256" key="12">
    <source>
        <dbReference type="PIRSR" id="PIRSR615500-1"/>
    </source>
</evidence>
<keyword evidence="11" id="KW-0325">Glycoprotein</keyword>
<sequence>MSNFLLSQKARNKQFSSLLIVLFISTILVFPACVAFYRRIWTQNNNEQKSIALLPELLRFRRNSKQVNIVNENTDRNDSSDDYEPSNEAEEYENEWVAQIMGGTRRAKNVAKAVGYKYIAPVRGFKNIYIFSKEKHRKKRKADNKSTLALRHHKLVIWAEQQKSQKRFKRDMSDAIRSVASTDNNFSCNIFNDPFWPQQWNLQYSLQTNKIIQRNSRTLNGELISMNVIEAWQLGYTGKGVVVTILDDGLQHNHSDIVRNYDPKASYDLNDNDSDPMPTFNELNSHGTRCAGEVAMTPNNSICGVGIAYDAKIGGIRMLDGKITDRMEAEALSYNIHHIDIYSASWGPKDDGKTVEGPGKLAQKAILKGIQQGRGGKGVIYVWASGNGGLNGDGCDCDGYIDNIYTFSVSSVSEDGTFPWYAEKCTAVLSSTYSNGYQDKRQITTTDIQNKCTTNFSGTSASAPMAAAIIALGLDANPLLTWRDVQHIAVWTSNPVPLLGINEGWTVNARGLLVNSRFGFGIMDAEAFVKAAKTWQNVAEQNACITIFPNFSKRKINNGSVTVIKFQTDSCEGKKNEVNFLEHVQLVLDVYYPVRGHLAISITSPQGTKAQLLSVRREDKSNAGFYQWPFMSVHTWGENPRGIWELHVQDKSMSEKAMTGIVNNITIITYGTVEEPKHYKAGKRYKTNNGTVLNDQILKRDVSIFWDYMFVVSQLYSEKSVEIS</sequence>
<dbReference type="CDD" id="cd04059">
    <property type="entry name" value="Peptidases_S8_Protein_convertases_Kexins_Furin-like"/>
    <property type="match status" value="1"/>
</dbReference>
<dbReference type="FunFam" id="3.40.50.200:FF:000001">
    <property type="entry name" value="Furin 2, isoform B"/>
    <property type="match status" value="1"/>
</dbReference>
<dbReference type="GO" id="GO:0016020">
    <property type="term" value="C:membrane"/>
    <property type="evidence" value="ECO:0007669"/>
    <property type="project" value="TreeGrafter"/>
</dbReference>
<evidence type="ECO:0000256" key="13">
    <source>
        <dbReference type="PROSITE-ProRule" id="PRU01240"/>
    </source>
</evidence>
<dbReference type="Pfam" id="PF00082">
    <property type="entry name" value="Peptidase_S8"/>
    <property type="match status" value="1"/>
</dbReference>
<comment type="similarity">
    <text evidence="2">Belongs to the peptidase S8 family. Furin subfamily.</text>
</comment>
<keyword evidence="9" id="KW-0865">Zymogen</keyword>
<evidence type="ECO:0000256" key="14">
    <source>
        <dbReference type="SAM" id="MobiDB-lite"/>
    </source>
</evidence>
<dbReference type="InterPro" id="IPR023828">
    <property type="entry name" value="Peptidase_S8_Ser-AS"/>
</dbReference>
<dbReference type="Proteomes" id="UP000276776">
    <property type="component" value="Unassembled WGS sequence"/>
</dbReference>
<dbReference type="PRINTS" id="PR00723">
    <property type="entry name" value="SUBTILISIN"/>
</dbReference>
<keyword evidence="3 13" id="KW-0645">Protease</keyword>
<dbReference type="GO" id="GO:0005615">
    <property type="term" value="C:extracellular space"/>
    <property type="evidence" value="ECO:0007669"/>
    <property type="project" value="TreeGrafter"/>
</dbReference>
<dbReference type="FunFam" id="2.60.120.260:FF:000006">
    <property type="entry name" value="Proprotein convertase subtilisin/kexin type 5"/>
    <property type="match status" value="1"/>
</dbReference>
<dbReference type="EMBL" id="UYYF01004295">
    <property type="protein sequence ID" value="VDN01751.1"/>
    <property type="molecule type" value="Genomic_DNA"/>
</dbReference>
<dbReference type="PROSITE" id="PS00138">
    <property type="entry name" value="SUBTILASE_SER"/>
    <property type="match status" value="1"/>
</dbReference>
<dbReference type="Gene3D" id="2.60.120.260">
    <property type="entry name" value="Galactose-binding domain-like"/>
    <property type="match status" value="1"/>
</dbReference>
<dbReference type="PROSITE" id="PS51829">
    <property type="entry name" value="P_HOMO_B"/>
    <property type="match status" value="1"/>
</dbReference>
<dbReference type="SUPFAM" id="SSF54897">
    <property type="entry name" value="Protease propeptides/inhibitors"/>
    <property type="match status" value="1"/>
</dbReference>
<dbReference type="STRING" id="103827.A0A0N5CWA5"/>
<dbReference type="PROSITE" id="PS00136">
    <property type="entry name" value="SUBTILASE_ASP"/>
    <property type="match status" value="1"/>
</dbReference>
<evidence type="ECO:0000256" key="6">
    <source>
        <dbReference type="ARBA" id="ARBA00022801"/>
    </source>
</evidence>
<dbReference type="GO" id="GO:0043005">
    <property type="term" value="C:neuron projection"/>
    <property type="evidence" value="ECO:0007669"/>
    <property type="project" value="TreeGrafter"/>
</dbReference>
<dbReference type="InterPro" id="IPR023827">
    <property type="entry name" value="Peptidase_S8_Asp-AS"/>
</dbReference>
<dbReference type="GO" id="GO:0012505">
    <property type="term" value="C:endomembrane system"/>
    <property type="evidence" value="ECO:0007669"/>
    <property type="project" value="UniProtKB-ARBA"/>
</dbReference>
<evidence type="ECO:0000256" key="2">
    <source>
        <dbReference type="ARBA" id="ARBA00005325"/>
    </source>
</evidence>
<feature type="compositionally biased region" description="Acidic residues" evidence="14">
    <location>
        <begin position="80"/>
        <end position="90"/>
    </location>
</feature>
<keyword evidence="17" id="KW-1185">Reference proteome</keyword>
<dbReference type="InterPro" id="IPR036852">
    <property type="entry name" value="Peptidase_S8/S53_dom_sf"/>
</dbReference>
<dbReference type="InterPro" id="IPR038466">
    <property type="entry name" value="S8_pro-domain_sf"/>
</dbReference>
<evidence type="ECO:0000256" key="7">
    <source>
        <dbReference type="ARBA" id="ARBA00022825"/>
    </source>
</evidence>
<evidence type="ECO:0000256" key="11">
    <source>
        <dbReference type="ARBA" id="ARBA00023180"/>
    </source>
</evidence>
<evidence type="ECO:0000256" key="8">
    <source>
        <dbReference type="ARBA" id="ARBA00022837"/>
    </source>
</evidence>
<evidence type="ECO:0000313" key="18">
    <source>
        <dbReference type="WBParaSite" id="TCLT_0000462101-mRNA-1"/>
    </source>
</evidence>
<feature type="active site" description="Charge relay system" evidence="12 13">
    <location>
        <position position="286"/>
    </location>
</feature>
<dbReference type="PANTHER" id="PTHR42884">
    <property type="entry name" value="PROPROTEIN CONVERTASE SUBTILISIN/KEXIN-RELATED"/>
    <property type="match status" value="1"/>
</dbReference>
<evidence type="ECO:0000313" key="16">
    <source>
        <dbReference type="EMBL" id="VDN01751.1"/>
    </source>
</evidence>
<keyword evidence="4" id="KW-0165">Cleavage on pair of basic residues</keyword>
<dbReference type="SUPFAM" id="SSF49785">
    <property type="entry name" value="Galactose-binding domain-like"/>
    <property type="match status" value="1"/>
</dbReference>
<dbReference type="GO" id="GO:0016486">
    <property type="term" value="P:peptide hormone processing"/>
    <property type="evidence" value="ECO:0007669"/>
    <property type="project" value="TreeGrafter"/>
</dbReference>
<feature type="active site" description="Charge relay system" evidence="12 13">
    <location>
        <position position="460"/>
    </location>
</feature>
<dbReference type="OrthoDB" id="300641at2759"/>
<dbReference type="InterPro" id="IPR002884">
    <property type="entry name" value="P_dom"/>
</dbReference>
<keyword evidence="10" id="KW-1015">Disulfide bond</keyword>
<dbReference type="GO" id="GO:0005737">
    <property type="term" value="C:cytoplasm"/>
    <property type="evidence" value="ECO:0007669"/>
    <property type="project" value="UniProtKB-ARBA"/>
</dbReference>
<gene>
    <name evidence="16" type="ORF">TCLT_LOCUS4610</name>
</gene>
<accession>A0A0N5CWA5</accession>
<dbReference type="OMA" id="NEWVVEI"/>
<comment type="cofactor">
    <cofactor evidence="1">
        <name>Ca(2+)</name>
        <dbReference type="ChEBI" id="CHEBI:29108"/>
    </cofactor>
</comment>
<evidence type="ECO:0000313" key="17">
    <source>
        <dbReference type="Proteomes" id="UP000276776"/>
    </source>
</evidence>
<dbReference type="PROSITE" id="PS00137">
    <property type="entry name" value="SUBTILASE_HIS"/>
    <property type="match status" value="1"/>
</dbReference>
<reference evidence="16 17" key="2">
    <citation type="submission" date="2018-11" db="EMBL/GenBank/DDBJ databases">
        <authorList>
            <consortium name="Pathogen Informatics"/>
        </authorList>
    </citation>
    <scope>NUCLEOTIDE SEQUENCE [LARGE SCALE GENOMIC DNA]</scope>
</reference>
<dbReference type="InterPro" id="IPR022398">
    <property type="entry name" value="Peptidase_S8_His-AS"/>
</dbReference>
<dbReference type="Pfam" id="PF01483">
    <property type="entry name" value="P_proprotein"/>
    <property type="match status" value="1"/>
</dbReference>
<dbReference type="PROSITE" id="PS51892">
    <property type="entry name" value="SUBTILASE"/>
    <property type="match status" value="1"/>
</dbReference>
<name>A0A0N5CWA5_THECL</name>
<evidence type="ECO:0000256" key="3">
    <source>
        <dbReference type="ARBA" id="ARBA00022670"/>
    </source>
</evidence>
<dbReference type="Pfam" id="PF16470">
    <property type="entry name" value="S8_pro-domain"/>
    <property type="match status" value="1"/>
</dbReference>
<keyword evidence="6 13" id="KW-0378">Hydrolase</keyword>
<feature type="active site" description="Charge relay system" evidence="12 13">
    <location>
        <position position="247"/>
    </location>
</feature>
<evidence type="ECO:0000256" key="5">
    <source>
        <dbReference type="ARBA" id="ARBA00022729"/>
    </source>
</evidence>
<dbReference type="Gene3D" id="3.30.70.850">
    <property type="entry name" value="Peptidase S8, pro-domain"/>
    <property type="match status" value="1"/>
</dbReference>
<protein>
    <submittedName>
        <fullName evidence="18">P/Homo B domain-containing protein</fullName>
    </submittedName>
</protein>
<proteinExistence type="inferred from homology"/>
<dbReference type="GO" id="GO:0004252">
    <property type="term" value="F:serine-type endopeptidase activity"/>
    <property type="evidence" value="ECO:0007669"/>
    <property type="project" value="UniProtKB-UniRule"/>
</dbReference>
<evidence type="ECO:0000256" key="9">
    <source>
        <dbReference type="ARBA" id="ARBA00023145"/>
    </source>
</evidence>
<reference evidence="18" key="1">
    <citation type="submission" date="2016-04" db="UniProtKB">
        <authorList>
            <consortium name="WormBaseParasite"/>
        </authorList>
    </citation>
    <scope>IDENTIFICATION</scope>
</reference>
<dbReference type="InterPro" id="IPR034182">
    <property type="entry name" value="Kexin/furin"/>
</dbReference>
<dbReference type="PANTHER" id="PTHR42884:SF14">
    <property type="entry name" value="NEUROENDOCRINE CONVERTASE 1"/>
    <property type="match status" value="1"/>
</dbReference>
<feature type="region of interest" description="Disordered" evidence="14">
    <location>
        <begin position="69"/>
        <end position="90"/>
    </location>
</feature>
<dbReference type="InterPro" id="IPR000209">
    <property type="entry name" value="Peptidase_S8/S53_dom"/>
</dbReference>
<keyword evidence="8" id="KW-0106">Calcium</keyword>
<dbReference type="Gene3D" id="3.40.50.200">
    <property type="entry name" value="Peptidase S8/S53 domain"/>
    <property type="match status" value="1"/>
</dbReference>
<keyword evidence="7 13" id="KW-0720">Serine protease</keyword>
<dbReference type="SUPFAM" id="SSF52743">
    <property type="entry name" value="Subtilisin-like"/>
    <property type="match status" value="1"/>
</dbReference>
<evidence type="ECO:0000256" key="10">
    <source>
        <dbReference type="ARBA" id="ARBA00023157"/>
    </source>
</evidence>
<dbReference type="AlphaFoldDB" id="A0A0N5CWA5"/>
<dbReference type="InterPro" id="IPR008979">
    <property type="entry name" value="Galactose-bd-like_sf"/>
</dbReference>
<evidence type="ECO:0000259" key="15">
    <source>
        <dbReference type="PROSITE" id="PS51829"/>
    </source>
</evidence>
<organism evidence="18">
    <name type="scientific">Thelazia callipaeda</name>
    <name type="common">Oriental eyeworm</name>
    <name type="synonym">Parasitic nematode</name>
    <dbReference type="NCBI Taxonomy" id="103827"/>
    <lineage>
        <taxon>Eukaryota</taxon>
        <taxon>Metazoa</taxon>
        <taxon>Ecdysozoa</taxon>
        <taxon>Nematoda</taxon>
        <taxon>Chromadorea</taxon>
        <taxon>Rhabditida</taxon>
        <taxon>Spirurina</taxon>
        <taxon>Spiruromorpha</taxon>
        <taxon>Thelazioidea</taxon>
        <taxon>Thelaziidae</taxon>
        <taxon>Thelazia</taxon>
    </lineage>
</organism>
<keyword evidence="5" id="KW-0732">Signal</keyword>
<evidence type="ECO:0000256" key="4">
    <source>
        <dbReference type="ARBA" id="ARBA00022685"/>
    </source>
</evidence>
<dbReference type="InterPro" id="IPR032815">
    <property type="entry name" value="S8_pro-domain"/>
</dbReference>
<dbReference type="WBParaSite" id="TCLT_0000462101-mRNA-1">
    <property type="protein sequence ID" value="TCLT_0000462101-mRNA-1"/>
    <property type="gene ID" value="TCLT_0000462101"/>
</dbReference>